<evidence type="ECO:0000313" key="3">
    <source>
        <dbReference type="Proteomes" id="UP001346149"/>
    </source>
</evidence>
<reference evidence="2 3" key="1">
    <citation type="journal article" date="2023" name="Hortic Res">
        <title>Pangenome of water caltrop reveals structural variations and asymmetric subgenome divergence after allopolyploidization.</title>
        <authorList>
            <person name="Zhang X."/>
            <person name="Chen Y."/>
            <person name="Wang L."/>
            <person name="Yuan Y."/>
            <person name="Fang M."/>
            <person name="Shi L."/>
            <person name="Lu R."/>
            <person name="Comes H.P."/>
            <person name="Ma Y."/>
            <person name="Chen Y."/>
            <person name="Huang G."/>
            <person name="Zhou Y."/>
            <person name="Zheng Z."/>
            <person name="Qiu Y."/>
        </authorList>
    </citation>
    <scope>NUCLEOTIDE SEQUENCE [LARGE SCALE GENOMIC DNA]</scope>
    <source>
        <strain evidence="2">F231</strain>
    </source>
</reference>
<dbReference type="PANTHER" id="PTHR35318:SF2">
    <property type="entry name" value="OS08G0138900 PROTEIN"/>
    <property type="match status" value="1"/>
</dbReference>
<comment type="caution">
    <text evidence="2">The sequence shown here is derived from an EMBL/GenBank/DDBJ whole genome shotgun (WGS) entry which is preliminary data.</text>
</comment>
<evidence type="ECO:0000313" key="2">
    <source>
        <dbReference type="EMBL" id="KAK4769603.1"/>
    </source>
</evidence>
<protein>
    <submittedName>
        <fullName evidence="2">Uncharacterized protein</fullName>
    </submittedName>
</protein>
<dbReference type="Proteomes" id="UP001346149">
    <property type="component" value="Unassembled WGS sequence"/>
</dbReference>
<organism evidence="2 3">
    <name type="scientific">Trapa natans</name>
    <name type="common">Water chestnut</name>
    <dbReference type="NCBI Taxonomy" id="22666"/>
    <lineage>
        <taxon>Eukaryota</taxon>
        <taxon>Viridiplantae</taxon>
        <taxon>Streptophyta</taxon>
        <taxon>Embryophyta</taxon>
        <taxon>Tracheophyta</taxon>
        <taxon>Spermatophyta</taxon>
        <taxon>Magnoliopsida</taxon>
        <taxon>eudicotyledons</taxon>
        <taxon>Gunneridae</taxon>
        <taxon>Pentapetalae</taxon>
        <taxon>rosids</taxon>
        <taxon>malvids</taxon>
        <taxon>Myrtales</taxon>
        <taxon>Lythraceae</taxon>
        <taxon>Trapa</taxon>
    </lineage>
</organism>
<dbReference type="AlphaFoldDB" id="A0AAN7KI41"/>
<keyword evidence="3" id="KW-1185">Reference proteome</keyword>
<gene>
    <name evidence="2" type="ORF">SAY86_027753</name>
</gene>
<evidence type="ECO:0000256" key="1">
    <source>
        <dbReference type="SAM" id="MobiDB-lite"/>
    </source>
</evidence>
<dbReference type="PANTHER" id="PTHR35318">
    <property type="entry name" value="BNAA10G08410D PROTEIN"/>
    <property type="match status" value="1"/>
</dbReference>
<feature type="region of interest" description="Disordered" evidence="1">
    <location>
        <begin position="37"/>
        <end position="57"/>
    </location>
</feature>
<name>A0AAN7KI41_TRANT</name>
<accession>A0AAN7KI41</accession>
<proteinExistence type="predicted"/>
<dbReference type="EMBL" id="JAXQNO010000021">
    <property type="protein sequence ID" value="KAK4769603.1"/>
    <property type="molecule type" value="Genomic_DNA"/>
</dbReference>
<sequence>MKCLSNFGYCFRCSATSPSLEAMDALPPPHLIGGAVGSQRAGPMSCSRSGPGAGAHWRPKLATISEDFVDTAEEKKTNRKKSAMKKRSVDRSKSFILTNDNYRRASLMSMPMPMFAISSFMF</sequence>